<dbReference type="PANTHER" id="PTHR35010:SF4">
    <property type="entry name" value="BLL5781 PROTEIN"/>
    <property type="match status" value="1"/>
</dbReference>
<dbReference type="Pfam" id="PF01381">
    <property type="entry name" value="HTH_3"/>
    <property type="match status" value="1"/>
</dbReference>
<protein>
    <submittedName>
        <fullName evidence="2">Transcriptional regulator</fullName>
    </submittedName>
</protein>
<comment type="caution">
    <text evidence="2">The sequence shown here is derived from an EMBL/GenBank/DDBJ whole genome shotgun (WGS) entry which is preliminary data.</text>
</comment>
<dbReference type="EMBL" id="PXYK01000032">
    <property type="protein sequence ID" value="PSJ53717.1"/>
    <property type="molecule type" value="Genomic_DNA"/>
</dbReference>
<keyword evidence="3" id="KW-1185">Reference proteome</keyword>
<gene>
    <name evidence="2" type="ORF">C7I84_25040</name>
</gene>
<dbReference type="Gene3D" id="1.10.260.40">
    <property type="entry name" value="lambda repressor-like DNA-binding domains"/>
    <property type="match status" value="1"/>
</dbReference>
<organism evidence="2 3">
    <name type="scientific">Kumtagia ephedrae</name>
    <dbReference type="NCBI Taxonomy" id="2116701"/>
    <lineage>
        <taxon>Bacteria</taxon>
        <taxon>Pseudomonadati</taxon>
        <taxon>Pseudomonadota</taxon>
        <taxon>Alphaproteobacteria</taxon>
        <taxon>Hyphomicrobiales</taxon>
        <taxon>Phyllobacteriaceae</taxon>
        <taxon>Kumtagia</taxon>
    </lineage>
</organism>
<evidence type="ECO:0000313" key="2">
    <source>
        <dbReference type="EMBL" id="PSJ53717.1"/>
    </source>
</evidence>
<dbReference type="SMART" id="SM00530">
    <property type="entry name" value="HTH_XRE"/>
    <property type="match status" value="1"/>
</dbReference>
<dbReference type="InterPro" id="IPR041413">
    <property type="entry name" value="MLTR_LBD"/>
</dbReference>
<dbReference type="PROSITE" id="PS50943">
    <property type="entry name" value="HTH_CROC1"/>
    <property type="match status" value="1"/>
</dbReference>
<dbReference type="InterPro" id="IPR001387">
    <property type="entry name" value="Cro/C1-type_HTH"/>
</dbReference>
<dbReference type="PANTHER" id="PTHR35010">
    <property type="entry name" value="BLL4672 PROTEIN-RELATED"/>
    <property type="match status" value="1"/>
</dbReference>
<reference evidence="2 3" key="1">
    <citation type="submission" date="2018-03" db="EMBL/GenBank/DDBJ databases">
        <title>The draft genome of Mesorhizobium sp. 6GN-30.</title>
        <authorList>
            <person name="Liu L."/>
            <person name="Li L."/>
            <person name="Wang T."/>
            <person name="Zhang X."/>
            <person name="Liang L."/>
        </authorList>
    </citation>
    <scope>NUCLEOTIDE SEQUENCE [LARGE SCALE GENOMIC DNA]</scope>
    <source>
        <strain evidence="2 3">6GN30</strain>
    </source>
</reference>
<sequence>MRTALASPGPLIREWRTRRRMSQLDLALEAEISQRHLSFVESGRAKPSREMVLLIAERLGLPLRETNRLLLAAGYAPGFVERGLDEAAMAPALAAVEMVLKGHEPNPALAVDRHWNLVRANAALAPFLAEVADPALLAPPVNVLRLSLHPQGVAPRIVNFTEWRDHIVERLHRLNQAVADPEIVELERELRGYPVPKRTGPPPSPQNYSPIAVPLRLRMGDAVLSFISTITVFGTPLDVTLSELAIESFFPADPETAETMRQAFPPP</sequence>
<name>A0A2P7RU13_9HYPH</name>
<dbReference type="Proteomes" id="UP000241229">
    <property type="component" value="Unassembled WGS sequence"/>
</dbReference>
<dbReference type="RefSeq" id="WP_106774945.1">
    <property type="nucleotide sequence ID" value="NZ_PXYK01000032.1"/>
</dbReference>
<evidence type="ECO:0000313" key="3">
    <source>
        <dbReference type="Proteomes" id="UP000241229"/>
    </source>
</evidence>
<accession>A0A2P7RU13</accession>
<dbReference type="SUPFAM" id="SSF47413">
    <property type="entry name" value="lambda repressor-like DNA-binding domains"/>
    <property type="match status" value="1"/>
</dbReference>
<dbReference type="GO" id="GO:0003677">
    <property type="term" value="F:DNA binding"/>
    <property type="evidence" value="ECO:0007669"/>
    <property type="project" value="InterPro"/>
</dbReference>
<dbReference type="Pfam" id="PF17765">
    <property type="entry name" value="MLTR_LBD"/>
    <property type="match status" value="1"/>
</dbReference>
<dbReference type="InterPro" id="IPR010982">
    <property type="entry name" value="Lambda_DNA-bd_dom_sf"/>
</dbReference>
<feature type="domain" description="HTH cro/C1-type" evidence="1">
    <location>
        <begin position="12"/>
        <end position="66"/>
    </location>
</feature>
<dbReference type="OrthoDB" id="9785973at2"/>
<dbReference type="AlphaFoldDB" id="A0A2P7RU13"/>
<evidence type="ECO:0000259" key="1">
    <source>
        <dbReference type="PROSITE" id="PS50943"/>
    </source>
</evidence>
<proteinExistence type="predicted"/>
<dbReference type="Gene3D" id="3.30.450.180">
    <property type="match status" value="1"/>
</dbReference>
<dbReference type="CDD" id="cd00093">
    <property type="entry name" value="HTH_XRE"/>
    <property type="match status" value="1"/>
</dbReference>